<reference evidence="1 2" key="1">
    <citation type="submission" date="2019-07" db="EMBL/GenBank/DDBJ databases">
        <title>Whole genome shotgun sequence of Microvirga aerophila NBRC 106136.</title>
        <authorList>
            <person name="Hosoyama A."/>
            <person name="Uohara A."/>
            <person name="Ohji S."/>
            <person name="Ichikawa N."/>
        </authorList>
    </citation>
    <scope>NUCLEOTIDE SEQUENCE [LARGE SCALE GENOMIC DNA]</scope>
    <source>
        <strain evidence="1 2">NBRC 106136</strain>
    </source>
</reference>
<proteinExistence type="predicted"/>
<accession>A0A512BWL0</accession>
<dbReference type="Proteomes" id="UP000321085">
    <property type="component" value="Unassembled WGS sequence"/>
</dbReference>
<dbReference type="EMBL" id="BJYU01000062">
    <property type="protein sequence ID" value="GEO16341.1"/>
    <property type="molecule type" value="Genomic_DNA"/>
</dbReference>
<dbReference type="RefSeq" id="WP_147021929.1">
    <property type="nucleotide sequence ID" value="NZ_BJYU01000062.1"/>
</dbReference>
<gene>
    <name evidence="1" type="ORF">MAE02_40370</name>
</gene>
<dbReference type="AlphaFoldDB" id="A0A512BWL0"/>
<evidence type="ECO:0000313" key="2">
    <source>
        <dbReference type="Proteomes" id="UP000321085"/>
    </source>
</evidence>
<protein>
    <submittedName>
        <fullName evidence="1">Uncharacterized protein</fullName>
    </submittedName>
</protein>
<keyword evidence="2" id="KW-1185">Reference proteome</keyword>
<sequence length="59" mass="6573">MNVRPMRLHGGTARPGRFRLKGRGTCLTGFLAEPPEFLDHGTNNGLPTDLDMTYANLRM</sequence>
<name>A0A512BWL0_9HYPH</name>
<evidence type="ECO:0000313" key="1">
    <source>
        <dbReference type="EMBL" id="GEO16341.1"/>
    </source>
</evidence>
<comment type="caution">
    <text evidence="1">The sequence shown here is derived from an EMBL/GenBank/DDBJ whole genome shotgun (WGS) entry which is preliminary data.</text>
</comment>
<organism evidence="1 2">
    <name type="scientific">Microvirga aerophila</name>
    <dbReference type="NCBI Taxonomy" id="670291"/>
    <lineage>
        <taxon>Bacteria</taxon>
        <taxon>Pseudomonadati</taxon>
        <taxon>Pseudomonadota</taxon>
        <taxon>Alphaproteobacteria</taxon>
        <taxon>Hyphomicrobiales</taxon>
        <taxon>Methylobacteriaceae</taxon>
        <taxon>Microvirga</taxon>
    </lineage>
</organism>